<proteinExistence type="predicted"/>
<evidence type="ECO:0000313" key="1">
    <source>
        <dbReference type="EMBL" id="GME73937.1"/>
    </source>
</evidence>
<sequence length="148" mass="16861">MRHGERYPSKRTGKKLEKFLQRTKNATTEQYNNPLGLVYDTEYFFKNISDYEHETYYDLYAGHADAFVFGSDLRQGYHHLVDTNRTTPMFTAGQPRVVDGAKSFAQGFFGNGYSGDYQLVVLPEFEAQGANSLINTDAFSSKLQLNCI</sequence>
<accession>A0ACB5SV32</accession>
<protein>
    <submittedName>
        <fullName evidence="1">Unnamed protein product</fullName>
    </submittedName>
</protein>
<dbReference type="EMBL" id="BSXS01000793">
    <property type="protein sequence ID" value="GME73937.1"/>
    <property type="molecule type" value="Genomic_DNA"/>
</dbReference>
<gene>
    <name evidence="1" type="ORF">Amon02_000158800</name>
</gene>
<comment type="caution">
    <text evidence="1">The sequence shown here is derived from an EMBL/GenBank/DDBJ whole genome shotgun (WGS) entry which is preliminary data.</text>
</comment>
<reference evidence="1" key="1">
    <citation type="submission" date="2023-04" db="EMBL/GenBank/DDBJ databases">
        <title>Ambrosiozyma monospora NBRC 10751.</title>
        <authorList>
            <person name="Ichikawa N."/>
            <person name="Sato H."/>
            <person name="Tonouchi N."/>
        </authorList>
    </citation>
    <scope>NUCLEOTIDE SEQUENCE</scope>
    <source>
        <strain evidence="1">NBRC 10751</strain>
    </source>
</reference>
<organism evidence="1 2">
    <name type="scientific">Ambrosiozyma monospora</name>
    <name type="common">Yeast</name>
    <name type="synonym">Endomycopsis monosporus</name>
    <dbReference type="NCBI Taxonomy" id="43982"/>
    <lineage>
        <taxon>Eukaryota</taxon>
        <taxon>Fungi</taxon>
        <taxon>Dikarya</taxon>
        <taxon>Ascomycota</taxon>
        <taxon>Saccharomycotina</taxon>
        <taxon>Pichiomycetes</taxon>
        <taxon>Pichiales</taxon>
        <taxon>Pichiaceae</taxon>
        <taxon>Ambrosiozyma</taxon>
    </lineage>
</organism>
<dbReference type="Proteomes" id="UP001165064">
    <property type="component" value="Unassembled WGS sequence"/>
</dbReference>
<name>A0ACB5SV32_AMBMO</name>
<evidence type="ECO:0000313" key="2">
    <source>
        <dbReference type="Proteomes" id="UP001165064"/>
    </source>
</evidence>
<keyword evidence="2" id="KW-1185">Reference proteome</keyword>